<evidence type="ECO:0000256" key="10">
    <source>
        <dbReference type="SAM" id="MobiDB-lite"/>
    </source>
</evidence>
<keyword evidence="5" id="KW-0378">Hydrolase</keyword>
<evidence type="ECO:0000313" key="14">
    <source>
        <dbReference type="Proteomes" id="UP000485880"/>
    </source>
</evidence>
<feature type="active site" description="Proton donor/acceptor" evidence="9">
    <location>
        <position position="219"/>
    </location>
</feature>
<feature type="signal peptide" evidence="11">
    <location>
        <begin position="1"/>
        <end position="24"/>
    </location>
</feature>
<dbReference type="FunFam" id="2.40.440.10:FF:000002">
    <property type="entry name" value="L,D-transpeptidase ErfK/SrfK"/>
    <property type="match status" value="1"/>
</dbReference>
<feature type="region of interest" description="Disordered" evidence="10">
    <location>
        <begin position="75"/>
        <end position="95"/>
    </location>
</feature>
<evidence type="ECO:0000256" key="3">
    <source>
        <dbReference type="ARBA" id="ARBA00022676"/>
    </source>
</evidence>
<comment type="pathway">
    <text evidence="1 9">Cell wall biogenesis; peptidoglycan biosynthesis.</text>
</comment>
<keyword evidence="11" id="KW-0732">Signal</keyword>
<name>A0A8B6M6M5_METTU</name>
<feature type="domain" description="L,D-TPase catalytic" evidence="12">
    <location>
        <begin position="126"/>
        <end position="259"/>
    </location>
</feature>
<dbReference type="AlphaFoldDB" id="A0A8B6M6M5"/>
<dbReference type="PROSITE" id="PS52029">
    <property type="entry name" value="LD_TPASE"/>
    <property type="match status" value="1"/>
</dbReference>
<dbReference type="Pfam" id="PF03734">
    <property type="entry name" value="YkuD"/>
    <property type="match status" value="1"/>
</dbReference>
<dbReference type="PANTHER" id="PTHR30582:SF24">
    <property type="entry name" value="L,D-TRANSPEPTIDASE ERFK_SRFK-RELATED"/>
    <property type="match status" value="1"/>
</dbReference>
<gene>
    <name evidence="13" type="ORF">MPC4_20180</name>
</gene>
<evidence type="ECO:0000313" key="13">
    <source>
        <dbReference type="EMBL" id="VTZ49970.1"/>
    </source>
</evidence>
<dbReference type="InterPro" id="IPR050979">
    <property type="entry name" value="LD-transpeptidase"/>
</dbReference>
<organism evidence="13 14">
    <name type="scientific">Methylocella tundrae</name>
    <dbReference type="NCBI Taxonomy" id="227605"/>
    <lineage>
        <taxon>Bacteria</taxon>
        <taxon>Pseudomonadati</taxon>
        <taxon>Pseudomonadota</taxon>
        <taxon>Alphaproteobacteria</taxon>
        <taxon>Hyphomicrobiales</taxon>
        <taxon>Beijerinckiaceae</taxon>
        <taxon>Methylocella</taxon>
    </lineage>
</organism>
<evidence type="ECO:0000256" key="1">
    <source>
        <dbReference type="ARBA" id="ARBA00004752"/>
    </source>
</evidence>
<dbReference type="GO" id="GO:0071972">
    <property type="term" value="F:peptidoglycan L,D-transpeptidase activity"/>
    <property type="evidence" value="ECO:0007669"/>
    <property type="project" value="TreeGrafter"/>
</dbReference>
<keyword evidence="14" id="KW-1185">Reference proteome</keyword>
<proteinExistence type="inferred from homology"/>
<dbReference type="Proteomes" id="UP000485880">
    <property type="component" value="Unassembled WGS sequence"/>
</dbReference>
<feature type="chain" id="PRO_5032298469" evidence="11">
    <location>
        <begin position="25"/>
        <end position="259"/>
    </location>
</feature>
<dbReference type="GO" id="GO:0071555">
    <property type="term" value="P:cell wall organization"/>
    <property type="evidence" value="ECO:0007669"/>
    <property type="project" value="UniProtKB-UniRule"/>
</dbReference>
<dbReference type="UniPathway" id="UPA00219"/>
<evidence type="ECO:0000256" key="7">
    <source>
        <dbReference type="ARBA" id="ARBA00022984"/>
    </source>
</evidence>
<evidence type="ECO:0000256" key="9">
    <source>
        <dbReference type="PROSITE-ProRule" id="PRU01373"/>
    </source>
</evidence>
<dbReference type="InterPro" id="IPR038063">
    <property type="entry name" value="Transpep_catalytic_dom"/>
</dbReference>
<evidence type="ECO:0000256" key="11">
    <source>
        <dbReference type="SAM" id="SignalP"/>
    </source>
</evidence>
<sequence length="259" mass="28356">MRTARLIFHLVAGAVLLAAATASAPQPALAQWRSYSGYQPYPYYPPAPLPAYPDYPLPPGARPYAPYAYGGPNPPYGGAYPDSEPRGEAYRPGYGAPEDRQGLELGVNAAQRTAMLVQNPTNQPPGTIVIDTHSRHLYLIRPNGQAIEYGIGVGRQGFEWKGSARVGRKAEWPRWIPPKEMLQRRPDLPESMDGGLENPLGARALYLFQGNKDTLFRIHGTNEPDTIGKAVSSGCIRMMNADVIDLYQRVGVGTRVVVE</sequence>
<keyword evidence="6 9" id="KW-0133">Cell shape</keyword>
<evidence type="ECO:0000256" key="4">
    <source>
        <dbReference type="ARBA" id="ARBA00022679"/>
    </source>
</evidence>
<protein>
    <submittedName>
        <fullName evidence="13">ErfK/YbiS/YcfS/YnhG family protein</fullName>
    </submittedName>
</protein>
<feature type="active site" description="Nucleophile" evidence="9">
    <location>
        <position position="235"/>
    </location>
</feature>
<dbReference type="CDD" id="cd16913">
    <property type="entry name" value="YkuD_like"/>
    <property type="match status" value="1"/>
</dbReference>
<accession>A0A8B6M6M5</accession>
<comment type="similarity">
    <text evidence="2">Belongs to the YkuD family.</text>
</comment>
<dbReference type="GO" id="GO:0018104">
    <property type="term" value="P:peptidoglycan-protein cross-linking"/>
    <property type="evidence" value="ECO:0007669"/>
    <property type="project" value="TreeGrafter"/>
</dbReference>
<evidence type="ECO:0000256" key="2">
    <source>
        <dbReference type="ARBA" id="ARBA00005992"/>
    </source>
</evidence>
<dbReference type="PANTHER" id="PTHR30582">
    <property type="entry name" value="L,D-TRANSPEPTIDASE"/>
    <property type="match status" value="1"/>
</dbReference>
<dbReference type="SUPFAM" id="SSF141523">
    <property type="entry name" value="L,D-transpeptidase catalytic domain-like"/>
    <property type="match status" value="1"/>
</dbReference>
<reference evidence="13 14" key="1">
    <citation type="submission" date="2019-05" db="EMBL/GenBank/DDBJ databases">
        <authorList>
            <person name="Farhan Ul Haque M."/>
        </authorList>
    </citation>
    <scope>NUCLEOTIDE SEQUENCE [LARGE SCALE GENOMIC DNA]</scope>
    <source>
        <strain evidence="13">2</strain>
    </source>
</reference>
<dbReference type="GO" id="GO:0016757">
    <property type="term" value="F:glycosyltransferase activity"/>
    <property type="evidence" value="ECO:0007669"/>
    <property type="project" value="UniProtKB-KW"/>
</dbReference>
<keyword evidence="4" id="KW-0808">Transferase</keyword>
<dbReference type="GO" id="GO:0005576">
    <property type="term" value="C:extracellular region"/>
    <property type="evidence" value="ECO:0007669"/>
    <property type="project" value="TreeGrafter"/>
</dbReference>
<evidence type="ECO:0000256" key="6">
    <source>
        <dbReference type="ARBA" id="ARBA00022960"/>
    </source>
</evidence>
<keyword evidence="7 9" id="KW-0573">Peptidoglycan synthesis</keyword>
<comment type="caution">
    <text evidence="13">The sequence shown here is derived from an EMBL/GenBank/DDBJ whole genome shotgun (WGS) entry which is preliminary data.</text>
</comment>
<dbReference type="GO" id="GO:0008360">
    <property type="term" value="P:regulation of cell shape"/>
    <property type="evidence" value="ECO:0007669"/>
    <property type="project" value="UniProtKB-UniRule"/>
</dbReference>
<evidence type="ECO:0000256" key="5">
    <source>
        <dbReference type="ARBA" id="ARBA00022801"/>
    </source>
</evidence>
<evidence type="ECO:0000256" key="8">
    <source>
        <dbReference type="ARBA" id="ARBA00023316"/>
    </source>
</evidence>
<keyword evidence="3" id="KW-0328">Glycosyltransferase</keyword>
<dbReference type="Gene3D" id="2.40.440.10">
    <property type="entry name" value="L,D-transpeptidase catalytic domain-like"/>
    <property type="match status" value="1"/>
</dbReference>
<dbReference type="InterPro" id="IPR005490">
    <property type="entry name" value="LD_TPept_cat_dom"/>
</dbReference>
<evidence type="ECO:0000259" key="12">
    <source>
        <dbReference type="PROSITE" id="PS52029"/>
    </source>
</evidence>
<dbReference type="RefSeq" id="WP_174512155.1">
    <property type="nucleotide sequence ID" value="NZ_CABFMQ020000076.1"/>
</dbReference>
<dbReference type="EMBL" id="CABFMQ020000076">
    <property type="protein sequence ID" value="VTZ49970.1"/>
    <property type="molecule type" value="Genomic_DNA"/>
</dbReference>
<keyword evidence="8 9" id="KW-0961">Cell wall biogenesis/degradation</keyword>